<comment type="caution">
    <text evidence="1">The sequence shown here is derived from an EMBL/GenBank/DDBJ whole genome shotgun (WGS) entry which is preliminary data.</text>
</comment>
<dbReference type="AlphaFoldDB" id="A0A831A004"/>
<gene>
    <name evidence="1" type="ORF">BN437_0686</name>
</gene>
<dbReference type="Proteomes" id="UP000013111">
    <property type="component" value="Unassembled WGS sequence"/>
</dbReference>
<name>A0A831A004_ERWAM</name>
<accession>A0A831A004</accession>
<organism evidence="1 2">
    <name type="scientific">Erwinia amylovora NBRC 12687 = CFBP 1232</name>
    <dbReference type="NCBI Taxonomy" id="1219359"/>
    <lineage>
        <taxon>Bacteria</taxon>
        <taxon>Pseudomonadati</taxon>
        <taxon>Pseudomonadota</taxon>
        <taxon>Gammaproteobacteria</taxon>
        <taxon>Enterobacterales</taxon>
        <taxon>Erwiniaceae</taxon>
        <taxon>Erwinia</taxon>
    </lineage>
</organism>
<reference evidence="1 2" key="1">
    <citation type="submission" date="2012-11" db="EMBL/GenBank/DDBJ databases">
        <authorList>
            <person name="Linke B."/>
        </authorList>
    </citation>
    <scope>NUCLEOTIDE SEQUENCE [LARGE SCALE GENOMIC DNA]</scope>
    <source>
        <strain evidence="2">CFBP 1232</strain>
    </source>
</reference>
<reference evidence="1 2" key="2">
    <citation type="submission" date="2013-04" db="EMBL/GenBank/DDBJ databases">
        <title>Comparative genomics of 12 strains of Erwinia amylovora identifies a pan-genome with a large conserved core and provides insights into host specificity.</title>
        <authorList>
            <person name="Mann R.A."/>
            <person name="Smits T.H.M."/>
            <person name="Buehlmann A."/>
            <person name="Blom J."/>
            <person name="Goesmann A."/>
            <person name="Frey J.E."/>
            <person name="Plummer K.M."/>
            <person name="Beer S.V."/>
            <person name="Luck J."/>
            <person name="Duffy B."/>
            <person name="Rodoni B."/>
        </authorList>
    </citation>
    <scope>NUCLEOTIDE SEQUENCE [LARGE SCALE GENOMIC DNA]</scope>
    <source>
        <strain evidence="2">CFBP 1232</strain>
    </source>
</reference>
<evidence type="ECO:0000313" key="1">
    <source>
        <dbReference type="EMBL" id="CCO92650.1"/>
    </source>
</evidence>
<proteinExistence type="predicted"/>
<evidence type="ECO:0000313" key="2">
    <source>
        <dbReference type="Proteomes" id="UP000013111"/>
    </source>
</evidence>
<protein>
    <submittedName>
        <fullName evidence="1">Uncharacterized protein</fullName>
    </submittedName>
</protein>
<sequence>MATETPASLATSFIVAIEEKPSWVSVYISLSVAESVGDCKPARIAPVPILKINGA</sequence>
<dbReference type="EMBL" id="CAPB01000007">
    <property type="protein sequence ID" value="CCO92650.1"/>
    <property type="molecule type" value="Genomic_DNA"/>
</dbReference>